<feature type="region of interest" description="Disordered" evidence="1">
    <location>
        <begin position="1"/>
        <end position="51"/>
    </location>
</feature>
<dbReference type="Proteomes" id="UP000000740">
    <property type="component" value="Chromosome 1"/>
</dbReference>
<evidence type="ECO:0000313" key="3">
    <source>
        <dbReference type="Proteomes" id="UP000000740"/>
    </source>
</evidence>
<keyword evidence="3" id="KW-1185">Reference proteome</keyword>
<dbReference type="GeneID" id="54763425"/>
<proteinExistence type="predicted"/>
<name>B9LMT4_HALLT</name>
<evidence type="ECO:0000313" key="2">
    <source>
        <dbReference type="EMBL" id="ACM56672.1"/>
    </source>
</evidence>
<accession>B9LMT4</accession>
<dbReference type="eggNOG" id="arCOG07919">
    <property type="taxonomic scope" value="Archaea"/>
</dbReference>
<sequence length="51" mass="5536">MSNQVPSDKDDAHLTDVPDGAGCTEIWEHLSDGRDEERPGDDNPRKDTGGV</sequence>
<dbReference type="EMBL" id="CP001365">
    <property type="protein sequence ID" value="ACM56672.1"/>
    <property type="molecule type" value="Genomic_DNA"/>
</dbReference>
<reference evidence="2 3" key="1">
    <citation type="journal article" date="2016" name="Stand. Genomic Sci.">
        <title>Complete genome sequence of the Antarctic Halorubrum lacusprofundi type strain ACAM 34.</title>
        <authorList>
            <person name="Anderson I.J."/>
            <person name="DasSarma P."/>
            <person name="Lucas S."/>
            <person name="Copeland A."/>
            <person name="Lapidus A."/>
            <person name="Del Rio T.G."/>
            <person name="Tice H."/>
            <person name="Dalin E."/>
            <person name="Bruce D.C."/>
            <person name="Goodwin L."/>
            <person name="Pitluck S."/>
            <person name="Sims D."/>
            <person name="Brettin T.S."/>
            <person name="Detter J.C."/>
            <person name="Han C.S."/>
            <person name="Larimer F."/>
            <person name="Hauser L."/>
            <person name="Land M."/>
            <person name="Ivanova N."/>
            <person name="Richardson P."/>
            <person name="Cavicchioli R."/>
            <person name="DasSarma S."/>
            <person name="Woese C.R."/>
            <person name="Kyrpides N.C."/>
        </authorList>
    </citation>
    <scope>NUCLEOTIDE SEQUENCE [LARGE SCALE GENOMIC DNA]</scope>
    <source>
        <strain evidence="3">ATCC 49239 / DSM 5036 / JCM 8891 / ACAM 34</strain>
    </source>
</reference>
<feature type="compositionally biased region" description="Basic and acidic residues" evidence="1">
    <location>
        <begin position="7"/>
        <end position="16"/>
    </location>
</feature>
<dbReference type="HOGENOM" id="CLU_172992_2_0_2"/>
<organism evidence="2 3">
    <name type="scientific">Halorubrum lacusprofundi (strain ATCC 49239 / DSM 5036 / JCM 8891 / ACAM 34)</name>
    <dbReference type="NCBI Taxonomy" id="416348"/>
    <lineage>
        <taxon>Archaea</taxon>
        <taxon>Methanobacteriati</taxon>
        <taxon>Methanobacteriota</taxon>
        <taxon>Stenosarchaea group</taxon>
        <taxon>Halobacteria</taxon>
        <taxon>Halobacteriales</taxon>
        <taxon>Haloferacaceae</taxon>
        <taxon>Halorubrum</taxon>
    </lineage>
</organism>
<protein>
    <submittedName>
        <fullName evidence="2">Uncharacterized protein</fullName>
    </submittedName>
</protein>
<dbReference type="RefSeq" id="WP_015909819.1">
    <property type="nucleotide sequence ID" value="NC_012029.1"/>
</dbReference>
<dbReference type="KEGG" id="hla:Hlac_1077"/>
<gene>
    <name evidence="2" type="ordered locus">Hlac_1077</name>
</gene>
<feature type="compositionally biased region" description="Basic and acidic residues" evidence="1">
    <location>
        <begin position="26"/>
        <end position="51"/>
    </location>
</feature>
<dbReference type="AlphaFoldDB" id="B9LMT4"/>
<evidence type="ECO:0000256" key="1">
    <source>
        <dbReference type="SAM" id="MobiDB-lite"/>
    </source>
</evidence>